<accession>A0ACB6RZP8</accession>
<evidence type="ECO:0000313" key="2">
    <source>
        <dbReference type="Proteomes" id="UP000799754"/>
    </source>
</evidence>
<proteinExistence type="predicted"/>
<evidence type="ECO:0000313" key="1">
    <source>
        <dbReference type="EMBL" id="KAF2626742.1"/>
    </source>
</evidence>
<dbReference type="EMBL" id="MU006720">
    <property type="protein sequence ID" value="KAF2626742.1"/>
    <property type="molecule type" value="Genomic_DNA"/>
</dbReference>
<comment type="caution">
    <text evidence="1">The sequence shown here is derived from an EMBL/GenBank/DDBJ whole genome shotgun (WGS) entry which is preliminary data.</text>
</comment>
<dbReference type="Proteomes" id="UP000799754">
    <property type="component" value="Unassembled WGS sequence"/>
</dbReference>
<protein>
    <submittedName>
        <fullName evidence="1">Uncharacterized protein</fullName>
    </submittedName>
</protein>
<gene>
    <name evidence="1" type="ORF">BU25DRAFT_314060</name>
</gene>
<feature type="non-terminal residue" evidence="1">
    <location>
        <position position="1"/>
    </location>
</feature>
<sequence length="203" mass="23237">VQSPWDGEMRTDMETWGYLDSDELHQNHDTDCDFADKHQVSAMFNDNKFRANVRSSGQGSPNRCLYFMHADSPATIRDQNHSIPKLTKQKYWVGSRESAIDAYAGIGVNLKENFVYFMNCKSPEEAAKETWKRPVTPHELLALRSSSDLVFTFWNRVATTATRGNFKYITSCRITNDKTEAVIERALEAVGVDRIQKWPGTDF</sequence>
<keyword evidence="2" id="KW-1185">Reference proteome</keyword>
<reference evidence="1" key="1">
    <citation type="journal article" date="2020" name="Stud. Mycol.">
        <title>101 Dothideomycetes genomes: a test case for predicting lifestyles and emergence of pathogens.</title>
        <authorList>
            <person name="Haridas S."/>
            <person name="Albert R."/>
            <person name="Binder M."/>
            <person name="Bloem J."/>
            <person name="Labutti K."/>
            <person name="Salamov A."/>
            <person name="Andreopoulos B."/>
            <person name="Baker S."/>
            <person name="Barry K."/>
            <person name="Bills G."/>
            <person name="Bluhm B."/>
            <person name="Cannon C."/>
            <person name="Castanera R."/>
            <person name="Culley D."/>
            <person name="Daum C."/>
            <person name="Ezra D."/>
            <person name="Gonzalez J."/>
            <person name="Henrissat B."/>
            <person name="Kuo A."/>
            <person name="Liang C."/>
            <person name="Lipzen A."/>
            <person name="Lutzoni F."/>
            <person name="Magnuson J."/>
            <person name="Mondo S."/>
            <person name="Nolan M."/>
            <person name="Ohm R."/>
            <person name="Pangilinan J."/>
            <person name="Park H.-J."/>
            <person name="Ramirez L."/>
            <person name="Alfaro M."/>
            <person name="Sun H."/>
            <person name="Tritt A."/>
            <person name="Yoshinaga Y."/>
            <person name="Zwiers L.-H."/>
            <person name="Turgeon B."/>
            <person name="Goodwin S."/>
            <person name="Spatafora J."/>
            <person name="Crous P."/>
            <person name="Grigoriev I."/>
        </authorList>
    </citation>
    <scope>NUCLEOTIDE SEQUENCE</scope>
    <source>
        <strain evidence="1">CBS 525.71</strain>
    </source>
</reference>
<name>A0ACB6RZP8_9PLEO</name>
<organism evidence="1 2">
    <name type="scientific">Macroventuria anomochaeta</name>
    <dbReference type="NCBI Taxonomy" id="301207"/>
    <lineage>
        <taxon>Eukaryota</taxon>
        <taxon>Fungi</taxon>
        <taxon>Dikarya</taxon>
        <taxon>Ascomycota</taxon>
        <taxon>Pezizomycotina</taxon>
        <taxon>Dothideomycetes</taxon>
        <taxon>Pleosporomycetidae</taxon>
        <taxon>Pleosporales</taxon>
        <taxon>Pleosporineae</taxon>
        <taxon>Didymellaceae</taxon>
        <taxon>Macroventuria</taxon>
    </lineage>
</organism>
<feature type="non-terminal residue" evidence="1">
    <location>
        <position position="203"/>
    </location>
</feature>